<feature type="domain" description="Cyclin N-terminal" evidence="3">
    <location>
        <begin position="50"/>
        <end position="149"/>
    </location>
</feature>
<dbReference type="SUPFAM" id="SSF47954">
    <property type="entry name" value="Cyclin-like"/>
    <property type="match status" value="1"/>
</dbReference>
<dbReference type="Gene3D" id="1.10.472.10">
    <property type="entry name" value="Cyclin-like"/>
    <property type="match status" value="2"/>
</dbReference>
<dbReference type="RefSeq" id="XP_022767585.1">
    <property type="nucleotide sequence ID" value="XM_022911850.1"/>
</dbReference>
<dbReference type="Proteomes" id="UP000515121">
    <property type="component" value="Unplaced"/>
</dbReference>
<evidence type="ECO:0000313" key="5">
    <source>
        <dbReference type="RefSeq" id="XP_022767585.1"/>
    </source>
</evidence>
<proteinExistence type="predicted"/>
<dbReference type="AlphaFoldDB" id="A0A6P6ARY8"/>
<protein>
    <submittedName>
        <fullName evidence="5">Cyclin-D7-1</fullName>
    </submittedName>
</protein>
<dbReference type="InterPro" id="IPR039361">
    <property type="entry name" value="Cyclin"/>
</dbReference>
<dbReference type="InterPro" id="IPR006671">
    <property type="entry name" value="Cyclin_N"/>
</dbReference>
<evidence type="ECO:0000256" key="2">
    <source>
        <dbReference type="ARBA" id="ARBA00023306"/>
    </source>
</evidence>
<evidence type="ECO:0000313" key="4">
    <source>
        <dbReference type="Proteomes" id="UP000515121"/>
    </source>
</evidence>
<dbReference type="Pfam" id="PF00134">
    <property type="entry name" value="Cyclin_N"/>
    <property type="match status" value="1"/>
</dbReference>
<keyword evidence="4" id="KW-1185">Reference proteome</keyword>
<name>A0A6P6ARY8_DURZI</name>
<organism evidence="4 5">
    <name type="scientific">Durio zibethinus</name>
    <name type="common">Durian</name>
    <dbReference type="NCBI Taxonomy" id="66656"/>
    <lineage>
        <taxon>Eukaryota</taxon>
        <taxon>Viridiplantae</taxon>
        <taxon>Streptophyta</taxon>
        <taxon>Embryophyta</taxon>
        <taxon>Tracheophyta</taxon>
        <taxon>Spermatophyta</taxon>
        <taxon>Magnoliopsida</taxon>
        <taxon>eudicotyledons</taxon>
        <taxon>Gunneridae</taxon>
        <taxon>Pentapetalae</taxon>
        <taxon>rosids</taxon>
        <taxon>malvids</taxon>
        <taxon>Malvales</taxon>
        <taxon>Malvaceae</taxon>
        <taxon>Helicteroideae</taxon>
        <taxon>Durio</taxon>
    </lineage>
</organism>
<dbReference type="GO" id="GO:0051301">
    <property type="term" value="P:cell division"/>
    <property type="evidence" value="ECO:0007669"/>
    <property type="project" value="UniProtKB-KW"/>
</dbReference>
<gene>
    <name evidence="5" type="primary">LOC111311967</name>
</gene>
<keyword evidence="1" id="KW-0132">Cell division</keyword>
<evidence type="ECO:0000256" key="1">
    <source>
        <dbReference type="ARBA" id="ARBA00022618"/>
    </source>
</evidence>
<dbReference type="GeneID" id="111311967"/>
<reference evidence="5" key="1">
    <citation type="submission" date="2025-08" db="UniProtKB">
        <authorList>
            <consortium name="RefSeq"/>
        </authorList>
    </citation>
    <scope>IDENTIFICATION</scope>
    <source>
        <tissue evidence="5">Fruit stalk</tissue>
    </source>
</reference>
<accession>A0A6P6ARY8</accession>
<keyword evidence="2" id="KW-0131">Cell cycle</keyword>
<evidence type="ECO:0000259" key="3">
    <source>
        <dbReference type="Pfam" id="PF00134"/>
    </source>
</evidence>
<dbReference type="KEGG" id="dzi:111311967"/>
<dbReference type="InterPro" id="IPR036915">
    <property type="entry name" value="Cyclin-like_sf"/>
</dbReference>
<dbReference type="PANTHER" id="PTHR10177">
    <property type="entry name" value="CYCLINS"/>
    <property type="match status" value="1"/>
</dbReference>
<sequence>MENLLCDEVWLSSPRTPDLSHEREHCILKGCDDSFYTTRKDSERALVICLEKEFSYMPEPGYLDYLQSNNLVFARCRAAQWLIKTCTWLNLSTGTVFNAANYLDRFLSMSQCHGWKHWMVELLSIACLSIATKFNETSLLSLDELQRYCFGQIWTTWSTVFNQAQSSRWN</sequence>